<organism evidence="2 3">
    <name type="scientific">Paraclostridium sordellii</name>
    <name type="common">Clostridium sordellii</name>
    <dbReference type="NCBI Taxonomy" id="1505"/>
    <lineage>
        <taxon>Bacteria</taxon>
        <taxon>Bacillati</taxon>
        <taxon>Bacillota</taxon>
        <taxon>Clostridia</taxon>
        <taxon>Peptostreptococcales</taxon>
        <taxon>Peptostreptococcaceae</taxon>
        <taxon>Paraclostridium</taxon>
    </lineage>
</organism>
<evidence type="ECO:0000313" key="2">
    <source>
        <dbReference type="EMBL" id="CEQ02957.1"/>
    </source>
</evidence>
<dbReference type="InterPro" id="IPR016181">
    <property type="entry name" value="Acyl_CoA_acyltransferase"/>
</dbReference>
<feature type="domain" description="N-acetyltransferase" evidence="1">
    <location>
        <begin position="1"/>
        <end position="101"/>
    </location>
</feature>
<protein>
    <submittedName>
        <fullName evidence="2">Ribosomal-protein-alanine acetyltransferase</fullName>
    </submittedName>
</protein>
<reference evidence="2 3" key="1">
    <citation type="submission" date="2015-01" db="EMBL/GenBank/DDBJ databases">
        <authorList>
            <person name="Aslett A.Martin."/>
            <person name="De Silva Nishadi"/>
        </authorList>
    </citation>
    <scope>NUCLEOTIDE SEQUENCE [LARGE SCALE GENOMIC DNA]</scope>
    <source>
        <strain evidence="2 3">R28058</strain>
    </source>
</reference>
<dbReference type="PROSITE" id="PS51186">
    <property type="entry name" value="GNAT"/>
    <property type="match status" value="1"/>
</dbReference>
<sequence length="101" mass="11994">MEDYNIIAYVSCQVIQNDMWIGWSLRPDLCDKGIGQRFVRKCINELIALKRHYGKEIFLKVCSWNTRAIKVYEKSGFVYYDEFIRIENGKSIKYVVMKLIS</sequence>
<dbReference type="SUPFAM" id="SSF55729">
    <property type="entry name" value="Acyl-CoA N-acyltransferases (Nat)"/>
    <property type="match status" value="1"/>
</dbReference>
<gene>
    <name evidence="2" type="ORF">R28058_06901</name>
</gene>
<keyword evidence="2" id="KW-0808">Transferase</keyword>
<dbReference type="InterPro" id="IPR000182">
    <property type="entry name" value="GNAT_dom"/>
</dbReference>
<dbReference type="EMBL" id="CEKZ01000003">
    <property type="protein sequence ID" value="CEQ02957.1"/>
    <property type="molecule type" value="Genomic_DNA"/>
</dbReference>
<accession>A0A0C7QQD1</accession>
<dbReference type="Gene3D" id="3.40.630.30">
    <property type="match status" value="1"/>
</dbReference>
<evidence type="ECO:0000259" key="1">
    <source>
        <dbReference type="PROSITE" id="PS51186"/>
    </source>
</evidence>
<proteinExistence type="predicted"/>
<dbReference type="AlphaFoldDB" id="A0A0C7QQD1"/>
<dbReference type="Proteomes" id="UP000049127">
    <property type="component" value="Unassembled WGS sequence"/>
</dbReference>
<name>A0A0C7QQD1_PARSO</name>
<evidence type="ECO:0000313" key="3">
    <source>
        <dbReference type="Proteomes" id="UP000049127"/>
    </source>
</evidence>
<dbReference type="GO" id="GO:0016747">
    <property type="term" value="F:acyltransferase activity, transferring groups other than amino-acyl groups"/>
    <property type="evidence" value="ECO:0007669"/>
    <property type="project" value="InterPro"/>
</dbReference>
<dbReference type="Pfam" id="PF00583">
    <property type="entry name" value="Acetyltransf_1"/>
    <property type="match status" value="1"/>
</dbReference>